<evidence type="ECO:0000256" key="3">
    <source>
        <dbReference type="ARBA" id="ARBA00022553"/>
    </source>
</evidence>
<dbReference type="Gene3D" id="3.30.565.10">
    <property type="entry name" value="Histidine kinase-like ATPase, C-terminal domain"/>
    <property type="match status" value="1"/>
</dbReference>
<protein>
    <recommendedName>
        <fullName evidence="2">histidine kinase</fullName>
        <ecNumber evidence="2">2.7.13.3</ecNumber>
    </recommendedName>
</protein>
<dbReference type="InterPro" id="IPR029016">
    <property type="entry name" value="GAF-like_dom_sf"/>
</dbReference>
<dbReference type="Pfam" id="PF02518">
    <property type="entry name" value="HATPase_c"/>
    <property type="match status" value="1"/>
</dbReference>
<evidence type="ECO:0000256" key="4">
    <source>
        <dbReference type="ARBA" id="ARBA00022679"/>
    </source>
</evidence>
<dbReference type="InterPro" id="IPR003661">
    <property type="entry name" value="HisK_dim/P_dom"/>
</dbReference>
<dbReference type="Pfam" id="PF01590">
    <property type="entry name" value="GAF"/>
    <property type="match status" value="1"/>
</dbReference>
<evidence type="ECO:0000259" key="9">
    <source>
        <dbReference type="PROSITE" id="PS50110"/>
    </source>
</evidence>
<dbReference type="CDD" id="cd00082">
    <property type="entry name" value="HisKA"/>
    <property type="match status" value="1"/>
</dbReference>
<dbReference type="PANTHER" id="PTHR43047">
    <property type="entry name" value="TWO-COMPONENT HISTIDINE PROTEIN KINASE"/>
    <property type="match status" value="1"/>
</dbReference>
<dbReference type="EC" id="2.7.13.3" evidence="2"/>
<dbReference type="InterPro" id="IPR036890">
    <property type="entry name" value="HATPase_C_sf"/>
</dbReference>
<dbReference type="OrthoDB" id="21225at2759"/>
<dbReference type="SUPFAM" id="SSF55874">
    <property type="entry name" value="ATPase domain of HSP90 chaperone/DNA topoisomerase II/histidine kinase"/>
    <property type="match status" value="1"/>
</dbReference>
<dbReference type="CDD" id="cd17546">
    <property type="entry name" value="REC_hyHK_CKI1_RcsC-like"/>
    <property type="match status" value="1"/>
</dbReference>
<dbReference type="InterPro" id="IPR011006">
    <property type="entry name" value="CheY-like_superfamily"/>
</dbReference>
<keyword evidence="3 6" id="KW-0597">Phosphoprotein</keyword>
<dbReference type="GO" id="GO:0000155">
    <property type="term" value="F:phosphorelay sensor kinase activity"/>
    <property type="evidence" value="ECO:0007669"/>
    <property type="project" value="InterPro"/>
</dbReference>
<dbReference type="InterPro" id="IPR036097">
    <property type="entry name" value="HisK_dim/P_sf"/>
</dbReference>
<feature type="compositionally biased region" description="Polar residues" evidence="7">
    <location>
        <begin position="8"/>
        <end position="27"/>
    </location>
</feature>
<feature type="compositionally biased region" description="Low complexity" evidence="7">
    <location>
        <begin position="450"/>
        <end position="474"/>
    </location>
</feature>
<evidence type="ECO:0000256" key="2">
    <source>
        <dbReference type="ARBA" id="ARBA00012438"/>
    </source>
</evidence>
<sequence length="1678" mass="182774">MNAPIATIKQSTLSRPAEKSSVNQQKPVQRRKSEGAGLRISRADQGVDSSIASPSLGLAPVSITGKSFSRSGKAGIETSVDQLKVSEARTRRISDSGLSTSSSKLSGTGLAEKLSGFAATVRSLSRPSFTTGNSSPTMNSSSSCSTPTTPGFSPQCVFDPRTPYDQKYNLRNVANPDAVNRDYESWDDFLYHYRLGQFPADCPLSRPRIGSPFPPMPPYVNTEEDLPYMAAPLPSSEERRLRALYSFQIIQSGVDPNFERIVQLVATVMGVRGCMITLVDHDQVTVKAPYSYESLARPRQESICGHTILRQPDDPFVVLDTKQDWRFQNLPSVTSEPFVGFYAGAPLTTSEGLNVGALCLIDSAPRTSFTDKEKSLLIDFAAVVMREMELWNDQVQLCIRNRMMRDVTRWVRGCLHIANSDLSTGDEPAADEYRQSGTHPSDTLQTPHPTSSGFSISSSGSSTKAKGTTITEPTLIPPPIEPVFPTPSGSPTLLSCILGSSNNTLTAASTTSGNPLWDKAFPSACILIQATLNVDAVYLVQASSSQAVIPPTGSSIVWNYLDAAGRRKGSVGIVKGGQTLNDLPSTALVCLASSQKNPETLSHPLLDEKVQHKKKQGSAWVCTDEGCRPHRIGDSLLNAIEPVWERDSPIIKEMLGYVRQEVPTPPRMPGQSRLFTCSHGQEVIENDWFGTTTPLSALKDHSRRRLLCHTFQGTLPSLSTGTNTPYQSCEIVPISGPNMAQGSAPTDGEPWAYFVIFTASRTKQFTFHERIYLKNFGSCLVTEVMKRRVEAADKAKGTFIKSISHELRTPLHIILGILELLYVNPEEPLSETQLGMVASAEASGKNLIDTINNIIDFAKLDPDSQNTHGGGSSTPSPEEEEPLMEEVDIRELCERVAESMAKTCMDKNLVMIPSWTKPSLASLSSSVPTPAPVSVSSISASRSISIPCNSKIIPLSDETINGHASSADSQSGFPPRKLRPDCKAVLELMVAVDEPEKDPQQDTSWSFVLELKAITRILTQLVENAIKFTTTGFVEISATSLVNSPIPMKPPHPDAKAILFTVRDTGKGISAEFVKSHLFKTFSQEDPLQVGTGLGMALVKELVKKLGGWMEVWSEGVDGKGCVVKVLIWASPASHPSKSLKDMAGPWQEMSCRFYAGDSTVGSDRLFKILGERMMGQQLNMNVERGDEQDICSEDMFRDLSDQSPCDLLVINDDLSRLKTYLSHWTDYHHSAKTDGVDDPETPIPLLMLTAPINVKGVQKLVDEYLETQIESNAIERPATVVIMTKPLGPLKLVQCLRECFTPAFDRNPETSQSSPVVMANPRTTTMAPMPMVRSATVPHITTASLGVHDNRLLSAGSIIKQSFVFPQMPQGRGQRQHMVVIPPHSPGGLVIPPRILSFGISPATTPEQESCPDHVPSSTSNLEDLTETAASTSTKSVSNGTVTIEDPRHNRSTTEAPKLRPQRSIRNYQTQRRLQLGKATTAEGPVVDYDHPDGPLPRVLIVEDNLTNRMILRTFLKKRGISVVEAENGLLGVQRFEEEVERRCGRAGFEFVLMDLQMPVLDGNEATRQIRQFEQKMVEARGLAIPGNTSGSSQTPATARDAEQGPACGSESGYRPSFIFALTGLAADEDKRLAFECGVDGYLTKPVSLKTLGSLLSNCQSPKTEGATSPAELQSSA</sequence>
<dbReference type="SMART" id="SM00387">
    <property type="entry name" value="HATPase_c"/>
    <property type="match status" value="1"/>
</dbReference>
<dbReference type="PRINTS" id="PR00344">
    <property type="entry name" value="BCTRLSENSOR"/>
</dbReference>
<dbReference type="InterPro" id="IPR003018">
    <property type="entry name" value="GAF"/>
</dbReference>
<dbReference type="EMBL" id="JAAAJA010000600">
    <property type="protein sequence ID" value="KAG0251350.1"/>
    <property type="molecule type" value="Genomic_DNA"/>
</dbReference>
<accession>A0A9P6PSV0</accession>
<dbReference type="InterPro" id="IPR003594">
    <property type="entry name" value="HATPase_dom"/>
</dbReference>
<feature type="region of interest" description="Disordered" evidence="7">
    <location>
        <begin position="126"/>
        <end position="157"/>
    </location>
</feature>
<feature type="compositionally biased region" description="Polar residues" evidence="7">
    <location>
        <begin position="435"/>
        <end position="449"/>
    </location>
</feature>
<dbReference type="SMART" id="SM00388">
    <property type="entry name" value="HisKA"/>
    <property type="match status" value="1"/>
</dbReference>
<dbReference type="InterPro" id="IPR004358">
    <property type="entry name" value="Sig_transdc_His_kin-like_C"/>
</dbReference>
<feature type="modified residue" description="4-aspartylphosphate" evidence="6">
    <location>
        <position position="1556"/>
    </location>
</feature>
<dbReference type="Gene3D" id="3.30.450.40">
    <property type="match status" value="1"/>
</dbReference>
<feature type="region of interest" description="Disordered" evidence="7">
    <location>
        <begin position="1402"/>
        <end position="1461"/>
    </location>
</feature>
<feature type="compositionally biased region" description="Polar residues" evidence="7">
    <location>
        <begin position="1417"/>
        <end position="1443"/>
    </location>
</feature>
<evidence type="ECO:0000313" key="11">
    <source>
        <dbReference type="Proteomes" id="UP000726737"/>
    </source>
</evidence>
<dbReference type="SUPFAM" id="SSF47384">
    <property type="entry name" value="Homodimeric domain of signal transducing histidine kinase"/>
    <property type="match status" value="1"/>
</dbReference>
<dbReference type="Gene3D" id="3.40.50.2300">
    <property type="match status" value="1"/>
</dbReference>
<name>A0A9P6PSV0_9FUNG</name>
<proteinExistence type="predicted"/>
<evidence type="ECO:0000259" key="8">
    <source>
        <dbReference type="PROSITE" id="PS50109"/>
    </source>
</evidence>
<keyword evidence="11" id="KW-1185">Reference proteome</keyword>
<feature type="region of interest" description="Disordered" evidence="7">
    <location>
        <begin position="425"/>
        <end position="480"/>
    </location>
</feature>
<dbReference type="SUPFAM" id="SSF55781">
    <property type="entry name" value="GAF domain-like"/>
    <property type="match status" value="1"/>
</dbReference>
<feature type="region of interest" description="Disordered" evidence="7">
    <location>
        <begin position="1585"/>
        <end position="1612"/>
    </location>
</feature>
<dbReference type="Pfam" id="PF00072">
    <property type="entry name" value="Response_reg"/>
    <property type="match status" value="1"/>
</dbReference>
<gene>
    <name evidence="10" type="primary">CNHHK5</name>
    <name evidence="10" type="ORF">BG011_007708</name>
</gene>
<dbReference type="Gene3D" id="1.10.287.130">
    <property type="match status" value="1"/>
</dbReference>
<comment type="catalytic activity">
    <reaction evidence="1">
        <text>ATP + protein L-histidine = ADP + protein N-phospho-L-histidine.</text>
        <dbReference type="EC" id="2.7.13.3"/>
    </reaction>
</comment>
<feature type="compositionally biased region" description="Low complexity" evidence="7">
    <location>
        <begin position="130"/>
        <end position="154"/>
    </location>
</feature>
<feature type="domain" description="Response regulatory" evidence="9">
    <location>
        <begin position="1499"/>
        <end position="1661"/>
    </location>
</feature>
<dbReference type="PANTHER" id="PTHR43047:SF72">
    <property type="entry name" value="OSMOSENSING HISTIDINE PROTEIN KINASE SLN1"/>
    <property type="match status" value="1"/>
</dbReference>
<dbReference type="GO" id="GO:0005886">
    <property type="term" value="C:plasma membrane"/>
    <property type="evidence" value="ECO:0007669"/>
    <property type="project" value="TreeGrafter"/>
</dbReference>
<feature type="domain" description="Histidine kinase" evidence="8">
    <location>
        <begin position="802"/>
        <end position="1132"/>
    </location>
</feature>
<keyword evidence="4" id="KW-0808">Transferase</keyword>
<dbReference type="InterPro" id="IPR001789">
    <property type="entry name" value="Sig_transdc_resp-reg_receiver"/>
</dbReference>
<dbReference type="InterPro" id="IPR005467">
    <property type="entry name" value="His_kinase_dom"/>
</dbReference>
<evidence type="ECO:0000256" key="5">
    <source>
        <dbReference type="ARBA" id="ARBA00022777"/>
    </source>
</evidence>
<organism evidence="10 11">
    <name type="scientific">Mortierella polycephala</name>
    <dbReference type="NCBI Taxonomy" id="41804"/>
    <lineage>
        <taxon>Eukaryota</taxon>
        <taxon>Fungi</taxon>
        <taxon>Fungi incertae sedis</taxon>
        <taxon>Mucoromycota</taxon>
        <taxon>Mortierellomycotina</taxon>
        <taxon>Mortierellomycetes</taxon>
        <taxon>Mortierellales</taxon>
        <taxon>Mortierellaceae</taxon>
        <taxon>Mortierella</taxon>
    </lineage>
</organism>
<feature type="region of interest" description="Disordered" evidence="7">
    <location>
        <begin position="860"/>
        <end position="884"/>
    </location>
</feature>
<keyword evidence="5 10" id="KW-0418">Kinase</keyword>
<evidence type="ECO:0000256" key="6">
    <source>
        <dbReference type="PROSITE-ProRule" id="PRU00169"/>
    </source>
</evidence>
<evidence type="ECO:0000256" key="1">
    <source>
        <dbReference type="ARBA" id="ARBA00000085"/>
    </source>
</evidence>
<dbReference type="GO" id="GO:0009927">
    <property type="term" value="F:histidine phosphotransfer kinase activity"/>
    <property type="evidence" value="ECO:0007669"/>
    <property type="project" value="TreeGrafter"/>
</dbReference>
<feature type="compositionally biased region" description="Polar residues" evidence="7">
    <location>
        <begin position="1588"/>
        <end position="1598"/>
    </location>
</feature>
<reference evidence="10" key="1">
    <citation type="journal article" date="2020" name="Fungal Divers.">
        <title>Resolving the Mortierellaceae phylogeny through synthesis of multi-gene phylogenetics and phylogenomics.</title>
        <authorList>
            <person name="Vandepol N."/>
            <person name="Liber J."/>
            <person name="Desiro A."/>
            <person name="Na H."/>
            <person name="Kennedy M."/>
            <person name="Barry K."/>
            <person name="Grigoriev I.V."/>
            <person name="Miller A.N."/>
            <person name="O'Donnell K."/>
            <person name="Stajich J.E."/>
            <person name="Bonito G."/>
        </authorList>
    </citation>
    <scope>NUCLEOTIDE SEQUENCE</scope>
    <source>
        <strain evidence="10">KOD948</strain>
    </source>
</reference>
<dbReference type="PROSITE" id="PS50109">
    <property type="entry name" value="HIS_KIN"/>
    <property type="match status" value="1"/>
</dbReference>
<feature type="region of interest" description="Disordered" evidence="7">
    <location>
        <begin position="1"/>
        <end position="56"/>
    </location>
</feature>
<dbReference type="SMART" id="SM00448">
    <property type="entry name" value="REC"/>
    <property type="match status" value="1"/>
</dbReference>
<dbReference type="Proteomes" id="UP000726737">
    <property type="component" value="Unassembled WGS sequence"/>
</dbReference>
<dbReference type="SUPFAM" id="SSF52172">
    <property type="entry name" value="CheY-like"/>
    <property type="match status" value="1"/>
</dbReference>
<dbReference type="Pfam" id="PF00512">
    <property type="entry name" value="HisKA"/>
    <property type="match status" value="1"/>
</dbReference>
<dbReference type="PROSITE" id="PS50110">
    <property type="entry name" value="RESPONSE_REGULATORY"/>
    <property type="match status" value="1"/>
</dbReference>
<evidence type="ECO:0000256" key="7">
    <source>
        <dbReference type="SAM" id="MobiDB-lite"/>
    </source>
</evidence>
<comment type="caution">
    <text evidence="10">The sequence shown here is derived from an EMBL/GenBank/DDBJ whole genome shotgun (WGS) entry which is preliminary data.</text>
</comment>
<evidence type="ECO:0000313" key="10">
    <source>
        <dbReference type="EMBL" id="KAG0251350.1"/>
    </source>
</evidence>